<evidence type="ECO:0000313" key="2">
    <source>
        <dbReference type="EMBL" id="PLW29830.1"/>
    </source>
</evidence>
<evidence type="ECO:0000256" key="1">
    <source>
        <dbReference type="SAM" id="Coils"/>
    </source>
</evidence>
<proteinExistence type="predicted"/>
<organism evidence="2 3">
    <name type="scientific">Puccinia coronata f. sp. avenae</name>
    <dbReference type="NCBI Taxonomy" id="200324"/>
    <lineage>
        <taxon>Eukaryota</taxon>
        <taxon>Fungi</taxon>
        <taxon>Dikarya</taxon>
        <taxon>Basidiomycota</taxon>
        <taxon>Pucciniomycotina</taxon>
        <taxon>Pucciniomycetes</taxon>
        <taxon>Pucciniales</taxon>
        <taxon>Pucciniaceae</taxon>
        <taxon>Puccinia</taxon>
    </lineage>
</organism>
<reference evidence="2 3" key="1">
    <citation type="submission" date="2017-11" db="EMBL/GenBank/DDBJ databases">
        <title>De novo assembly and phasing of dikaryotic genomes from two isolates of Puccinia coronata f. sp. avenae, the causal agent of oat crown rust.</title>
        <authorList>
            <person name="Miller M.E."/>
            <person name="Zhang Y."/>
            <person name="Omidvar V."/>
            <person name="Sperschneider J."/>
            <person name="Schwessinger B."/>
            <person name="Raley C."/>
            <person name="Palmer J.M."/>
            <person name="Garnica D."/>
            <person name="Upadhyaya N."/>
            <person name="Rathjen J."/>
            <person name="Taylor J.M."/>
            <person name="Park R.F."/>
            <person name="Dodds P.N."/>
            <person name="Hirsch C.D."/>
            <person name="Kianian S.F."/>
            <person name="Figueroa M."/>
        </authorList>
    </citation>
    <scope>NUCLEOTIDE SEQUENCE [LARGE SCALE GENOMIC DNA]</scope>
    <source>
        <strain evidence="2">12NC29</strain>
    </source>
</reference>
<keyword evidence="3" id="KW-1185">Reference proteome</keyword>
<dbReference type="EMBL" id="PGCJ01000397">
    <property type="protein sequence ID" value="PLW29830.1"/>
    <property type="molecule type" value="Genomic_DNA"/>
</dbReference>
<comment type="caution">
    <text evidence="2">The sequence shown here is derived from an EMBL/GenBank/DDBJ whole genome shotgun (WGS) entry which is preliminary data.</text>
</comment>
<protein>
    <submittedName>
        <fullName evidence="2">Uncharacterized protein</fullName>
    </submittedName>
</protein>
<sequence length="199" mass="22073">MADPVQLPPLAVGRTWQRVVMATLTSLIADKIPRITEQHVTYVAVFLAEQLSRTHPNIMLFVAAGSTIAMFVIEKIFQSQRLNAAGILEEEVAALRAAMDTQRAAMDTQRAAMDTQRAAMDTQRAAMDTQRAAMEALAQQHTQLKAQLDTLQAAIKQQTRHATPRPPPLESDFPEQAGWTYMYIAETRDHIANLGSNSF</sequence>
<evidence type="ECO:0000313" key="3">
    <source>
        <dbReference type="Proteomes" id="UP000235388"/>
    </source>
</evidence>
<dbReference type="AlphaFoldDB" id="A0A2N5TWF6"/>
<dbReference type="Proteomes" id="UP000235388">
    <property type="component" value="Unassembled WGS sequence"/>
</dbReference>
<keyword evidence="1" id="KW-0175">Coiled coil</keyword>
<feature type="coiled-coil region" evidence="1">
    <location>
        <begin position="127"/>
        <end position="161"/>
    </location>
</feature>
<gene>
    <name evidence="2" type="ORF">PCANC_20123</name>
</gene>
<name>A0A2N5TWF6_9BASI</name>
<accession>A0A2N5TWF6</accession>